<keyword evidence="3" id="KW-0804">Transcription</keyword>
<dbReference type="GO" id="GO:0000976">
    <property type="term" value="F:transcription cis-regulatory region binding"/>
    <property type="evidence" value="ECO:0007669"/>
    <property type="project" value="TreeGrafter"/>
</dbReference>
<dbReference type="InterPro" id="IPR036388">
    <property type="entry name" value="WH-like_DNA-bd_sf"/>
</dbReference>
<evidence type="ECO:0000313" key="8">
    <source>
        <dbReference type="EMBL" id="TSH98410.1"/>
    </source>
</evidence>
<dbReference type="EMBL" id="VLTJ01000005">
    <property type="protein sequence ID" value="TSH98410.1"/>
    <property type="molecule type" value="Genomic_DNA"/>
</dbReference>
<keyword evidence="1" id="KW-0805">Transcription regulation</keyword>
<evidence type="ECO:0000256" key="1">
    <source>
        <dbReference type="ARBA" id="ARBA00023015"/>
    </source>
</evidence>
<dbReference type="Gene3D" id="3.40.50.2300">
    <property type="match status" value="1"/>
</dbReference>
<organism evidence="8 9">
    <name type="scientific">Verticiella sediminum</name>
    <dbReference type="NCBI Taxonomy" id="1247510"/>
    <lineage>
        <taxon>Bacteria</taxon>
        <taxon>Pseudomonadati</taxon>
        <taxon>Pseudomonadota</taxon>
        <taxon>Betaproteobacteria</taxon>
        <taxon>Burkholderiales</taxon>
        <taxon>Alcaligenaceae</taxon>
        <taxon>Verticiella</taxon>
    </lineage>
</organism>
<evidence type="ECO:0000259" key="7">
    <source>
        <dbReference type="PROSITE" id="PS51755"/>
    </source>
</evidence>
<evidence type="ECO:0000256" key="2">
    <source>
        <dbReference type="ARBA" id="ARBA00023125"/>
    </source>
</evidence>
<accession>A0A556AZQ6</accession>
<sequence>MPEPALLPAAIRAQPVVGLLEDDDDLREELRTGLERMGFAVWDCATAADFHAELGRRPCHVAIIDVGLPDEDGFSVSARLRVLSQVGIVMLSGRSAIEDRVRGLQGAADAYLVKPVDLRELAAVLTAVLRRAWAGADTPTARSASAQSDDWRVDVAERALVAPGDAWRLRLTQSESAMLVHLLGRGGEPASRQQILEAIDPLAGGEHELHRVDMLVSRLRRKAESVGVELPIRSVRGHGYRFALSRNDE</sequence>
<evidence type="ECO:0000256" key="3">
    <source>
        <dbReference type="ARBA" id="ARBA00023163"/>
    </source>
</evidence>
<feature type="DNA-binding region" description="OmpR/PhoB-type" evidence="5">
    <location>
        <begin position="143"/>
        <end position="244"/>
    </location>
</feature>
<dbReference type="SMART" id="SM00448">
    <property type="entry name" value="REC"/>
    <property type="match status" value="1"/>
</dbReference>
<dbReference type="Gene3D" id="1.10.10.10">
    <property type="entry name" value="Winged helix-like DNA-binding domain superfamily/Winged helix DNA-binding domain"/>
    <property type="match status" value="1"/>
</dbReference>
<dbReference type="PROSITE" id="PS51755">
    <property type="entry name" value="OMPR_PHOB"/>
    <property type="match status" value="1"/>
</dbReference>
<dbReference type="InterPro" id="IPR039420">
    <property type="entry name" value="WalR-like"/>
</dbReference>
<reference evidence="8 9" key="1">
    <citation type="submission" date="2019-07" db="EMBL/GenBank/DDBJ databases">
        <title>Qingshengfaniella alkalisoli gen. nov., sp. nov., isolated from saline soil.</title>
        <authorList>
            <person name="Xu L."/>
            <person name="Huang X.-X."/>
            <person name="Sun J.-Q."/>
        </authorList>
    </citation>
    <scope>NUCLEOTIDE SEQUENCE [LARGE SCALE GENOMIC DNA]</scope>
    <source>
        <strain evidence="8 9">DSM 27279</strain>
    </source>
</reference>
<dbReference type="SMART" id="SM00862">
    <property type="entry name" value="Trans_reg_C"/>
    <property type="match status" value="1"/>
</dbReference>
<dbReference type="CDD" id="cd00383">
    <property type="entry name" value="trans_reg_C"/>
    <property type="match status" value="1"/>
</dbReference>
<dbReference type="GO" id="GO:0032993">
    <property type="term" value="C:protein-DNA complex"/>
    <property type="evidence" value="ECO:0007669"/>
    <property type="project" value="TreeGrafter"/>
</dbReference>
<comment type="caution">
    <text evidence="8">The sequence shown here is derived from an EMBL/GenBank/DDBJ whole genome shotgun (WGS) entry which is preliminary data.</text>
</comment>
<keyword evidence="2 5" id="KW-0238">DNA-binding</keyword>
<dbReference type="GO" id="GO:0000156">
    <property type="term" value="F:phosphorelay response regulator activity"/>
    <property type="evidence" value="ECO:0007669"/>
    <property type="project" value="TreeGrafter"/>
</dbReference>
<feature type="domain" description="OmpR/PhoB-type" evidence="7">
    <location>
        <begin position="143"/>
        <end position="244"/>
    </location>
</feature>
<dbReference type="SUPFAM" id="SSF52172">
    <property type="entry name" value="CheY-like"/>
    <property type="match status" value="1"/>
</dbReference>
<keyword evidence="9" id="KW-1185">Reference proteome</keyword>
<dbReference type="PANTHER" id="PTHR48111">
    <property type="entry name" value="REGULATOR OF RPOS"/>
    <property type="match status" value="1"/>
</dbReference>
<evidence type="ECO:0000256" key="4">
    <source>
        <dbReference type="PROSITE-ProRule" id="PRU00169"/>
    </source>
</evidence>
<dbReference type="Pfam" id="PF00486">
    <property type="entry name" value="Trans_reg_C"/>
    <property type="match status" value="1"/>
</dbReference>
<proteinExistence type="predicted"/>
<keyword evidence="4" id="KW-0597">Phosphoprotein</keyword>
<dbReference type="InterPro" id="IPR011006">
    <property type="entry name" value="CheY-like_superfamily"/>
</dbReference>
<dbReference type="OrthoDB" id="8583421at2"/>
<dbReference type="InterPro" id="IPR016032">
    <property type="entry name" value="Sig_transdc_resp-reg_C-effctor"/>
</dbReference>
<evidence type="ECO:0000313" key="9">
    <source>
        <dbReference type="Proteomes" id="UP000318405"/>
    </source>
</evidence>
<evidence type="ECO:0000256" key="5">
    <source>
        <dbReference type="PROSITE-ProRule" id="PRU01091"/>
    </source>
</evidence>
<protein>
    <submittedName>
        <fullName evidence="8">Response regulator transcription factor</fullName>
    </submittedName>
</protein>
<dbReference type="PANTHER" id="PTHR48111:SF67">
    <property type="entry name" value="TRANSCRIPTIONAL REGULATORY PROTEIN TCTD"/>
    <property type="match status" value="1"/>
</dbReference>
<dbReference type="GO" id="GO:0006355">
    <property type="term" value="P:regulation of DNA-templated transcription"/>
    <property type="evidence" value="ECO:0007669"/>
    <property type="project" value="InterPro"/>
</dbReference>
<dbReference type="AlphaFoldDB" id="A0A556AZQ6"/>
<dbReference type="PROSITE" id="PS50110">
    <property type="entry name" value="RESPONSE_REGULATORY"/>
    <property type="match status" value="1"/>
</dbReference>
<dbReference type="InterPro" id="IPR001867">
    <property type="entry name" value="OmpR/PhoB-type_DNA-bd"/>
</dbReference>
<dbReference type="Proteomes" id="UP000318405">
    <property type="component" value="Unassembled WGS sequence"/>
</dbReference>
<gene>
    <name evidence="8" type="ORF">FOZ76_03240</name>
</gene>
<dbReference type="InterPro" id="IPR001789">
    <property type="entry name" value="Sig_transdc_resp-reg_receiver"/>
</dbReference>
<feature type="modified residue" description="4-aspartylphosphate" evidence="4">
    <location>
        <position position="65"/>
    </location>
</feature>
<evidence type="ECO:0000259" key="6">
    <source>
        <dbReference type="PROSITE" id="PS50110"/>
    </source>
</evidence>
<feature type="domain" description="Response regulatory" evidence="6">
    <location>
        <begin position="16"/>
        <end position="129"/>
    </location>
</feature>
<dbReference type="Pfam" id="PF00072">
    <property type="entry name" value="Response_reg"/>
    <property type="match status" value="1"/>
</dbReference>
<name>A0A556AZQ6_9BURK</name>
<dbReference type="SUPFAM" id="SSF46894">
    <property type="entry name" value="C-terminal effector domain of the bipartite response regulators"/>
    <property type="match status" value="1"/>
</dbReference>
<dbReference type="GO" id="GO:0005829">
    <property type="term" value="C:cytosol"/>
    <property type="evidence" value="ECO:0007669"/>
    <property type="project" value="TreeGrafter"/>
</dbReference>